<dbReference type="InterPro" id="IPR011425">
    <property type="entry name" value="Med9"/>
</dbReference>
<keyword evidence="5" id="KW-0175">Coiled coil</keyword>
<dbReference type="STRING" id="7395.A0A1A9UCW0"/>
<dbReference type="Pfam" id="PF07544">
    <property type="entry name" value="Med9"/>
    <property type="match status" value="1"/>
</dbReference>
<dbReference type="PANTHER" id="PTHR20844:SF0">
    <property type="entry name" value="MEDIATOR OF RNA POLYMERASE II TRANSCRIPTION SUBUNIT 9"/>
    <property type="match status" value="1"/>
</dbReference>
<accession>A0A1A9UCW0</accession>
<proteinExistence type="inferred from homology"/>
<evidence type="ECO:0000313" key="13">
    <source>
        <dbReference type="Proteomes" id="UP000078200"/>
    </source>
</evidence>
<dbReference type="VEuPathDB" id="VectorBase:GAUT000265"/>
<evidence type="ECO:0000256" key="8">
    <source>
        <dbReference type="ARBA" id="ARBA00023242"/>
    </source>
</evidence>
<reference evidence="13" key="1">
    <citation type="submission" date="2014-05" db="EMBL/GenBank/DDBJ databases">
        <authorList>
            <person name="Aksoy S."/>
            <person name="Warren W."/>
            <person name="Wilson R.K."/>
        </authorList>
    </citation>
    <scope>NUCLEOTIDE SEQUENCE [LARGE SCALE GENOMIC DNA]</scope>
    <source>
        <strain evidence="13">TTRI</strain>
    </source>
</reference>
<evidence type="ECO:0000256" key="6">
    <source>
        <dbReference type="ARBA" id="ARBA00023159"/>
    </source>
</evidence>
<keyword evidence="13" id="KW-1185">Reference proteome</keyword>
<dbReference type="PANTHER" id="PTHR20844">
    <property type="entry name" value="MEDIATOR OF RNA POLYMERASE II TRANSCRIPTION, SUBUNIT 9"/>
    <property type="match status" value="1"/>
</dbReference>
<dbReference type="Proteomes" id="UP000078200">
    <property type="component" value="Unassembled WGS sequence"/>
</dbReference>
<dbReference type="EnsemblMetazoa" id="GAUT000265-RA">
    <property type="protein sequence ID" value="GAUT000265-PA"/>
    <property type="gene ID" value="GAUT000265"/>
</dbReference>
<reference evidence="12" key="2">
    <citation type="submission" date="2020-05" db="UniProtKB">
        <authorList>
            <consortium name="EnsemblMetazoa"/>
        </authorList>
    </citation>
    <scope>IDENTIFICATION</scope>
    <source>
        <strain evidence="12">TTRI</strain>
    </source>
</reference>
<evidence type="ECO:0000256" key="5">
    <source>
        <dbReference type="ARBA" id="ARBA00023054"/>
    </source>
</evidence>
<dbReference type="AlphaFoldDB" id="A0A1A9UCW0"/>
<sequence>MELSPNADAVDIKPTLTADGLIKTSPTAPTTTTANTTAGNSGLTVARLDIEILPVIYDILRCVEKDPLDNSTKQRESQECSQKILELQKRFESARNQIKQLPGIDYNKEEQLQKLELLHNQLTLKQQLIRKYKDIQF</sequence>
<dbReference type="InterPro" id="IPR039242">
    <property type="entry name" value="MED9_metazoa"/>
</dbReference>
<dbReference type="GO" id="GO:0016592">
    <property type="term" value="C:mediator complex"/>
    <property type="evidence" value="ECO:0007669"/>
    <property type="project" value="InterPro"/>
</dbReference>
<evidence type="ECO:0000256" key="3">
    <source>
        <dbReference type="ARBA" id="ARBA00020636"/>
    </source>
</evidence>
<organism evidence="12 13">
    <name type="scientific">Glossina austeni</name>
    <name type="common">Savannah tsetse fly</name>
    <dbReference type="NCBI Taxonomy" id="7395"/>
    <lineage>
        <taxon>Eukaryota</taxon>
        <taxon>Metazoa</taxon>
        <taxon>Ecdysozoa</taxon>
        <taxon>Arthropoda</taxon>
        <taxon>Hexapoda</taxon>
        <taxon>Insecta</taxon>
        <taxon>Pterygota</taxon>
        <taxon>Neoptera</taxon>
        <taxon>Endopterygota</taxon>
        <taxon>Diptera</taxon>
        <taxon>Brachycera</taxon>
        <taxon>Muscomorpha</taxon>
        <taxon>Hippoboscoidea</taxon>
        <taxon>Glossinidae</taxon>
        <taxon>Glossina</taxon>
    </lineage>
</organism>
<evidence type="ECO:0000256" key="1">
    <source>
        <dbReference type="ARBA" id="ARBA00004123"/>
    </source>
</evidence>
<evidence type="ECO:0000256" key="10">
    <source>
        <dbReference type="ARBA" id="ARBA00031260"/>
    </source>
</evidence>
<evidence type="ECO:0000256" key="2">
    <source>
        <dbReference type="ARBA" id="ARBA00008089"/>
    </source>
</evidence>
<evidence type="ECO:0000256" key="7">
    <source>
        <dbReference type="ARBA" id="ARBA00023163"/>
    </source>
</evidence>
<comment type="function">
    <text evidence="9 11">Component of the Mediator complex, a coactivator involved in the regulated transcription of nearly all RNA polymerase II-dependent genes. Mediator functions as a bridge to convey information from gene-specific regulatory proteins to the basal RNA polymerase II transcription machinery. Mediator is recruited to promoters by direct interactions with regulatory proteins and serves as a scaffold for the assembly of a functional preinitiation complex with RNA polymerase II and the general transcription factors.</text>
</comment>
<dbReference type="VEuPathDB" id="VectorBase:GAUT000974"/>
<comment type="subcellular location">
    <subcellularLocation>
        <location evidence="1 11">Nucleus</location>
    </subcellularLocation>
</comment>
<keyword evidence="7 11" id="KW-0804">Transcription</keyword>
<evidence type="ECO:0000256" key="9">
    <source>
        <dbReference type="ARBA" id="ARBA00025687"/>
    </source>
</evidence>
<dbReference type="GO" id="GO:0006357">
    <property type="term" value="P:regulation of transcription by RNA polymerase II"/>
    <property type="evidence" value="ECO:0007669"/>
    <property type="project" value="InterPro"/>
</dbReference>
<keyword evidence="8 11" id="KW-0539">Nucleus</keyword>
<dbReference type="EnsemblMetazoa" id="GAUT000974-RA">
    <property type="protein sequence ID" value="GAUT000974-PA"/>
    <property type="gene ID" value="GAUT000974"/>
</dbReference>
<name>A0A1A9UCW0_GLOAU</name>
<comment type="similarity">
    <text evidence="2 11">Belongs to the Mediator complex subunit 9 family.</text>
</comment>
<evidence type="ECO:0000313" key="12">
    <source>
        <dbReference type="EnsemblMetazoa" id="GAUT000974-PA"/>
    </source>
</evidence>
<evidence type="ECO:0000256" key="11">
    <source>
        <dbReference type="RuleBase" id="RU364145"/>
    </source>
</evidence>
<dbReference type="SUPFAM" id="SSF140718">
    <property type="entry name" value="Mediator hinge subcomplex-like"/>
    <property type="match status" value="1"/>
</dbReference>
<gene>
    <name evidence="11" type="primary">MED9</name>
</gene>
<dbReference type="InterPro" id="IPR037212">
    <property type="entry name" value="Med7/Med21-like"/>
</dbReference>
<keyword evidence="6 11" id="KW-0010">Activator</keyword>
<evidence type="ECO:0000256" key="4">
    <source>
        <dbReference type="ARBA" id="ARBA00023015"/>
    </source>
</evidence>
<dbReference type="GO" id="GO:0003712">
    <property type="term" value="F:transcription coregulator activity"/>
    <property type="evidence" value="ECO:0007669"/>
    <property type="project" value="InterPro"/>
</dbReference>
<protein>
    <recommendedName>
        <fullName evidence="3 11">Mediator of RNA polymerase II transcription subunit 9</fullName>
    </recommendedName>
    <alternativeName>
        <fullName evidence="10 11">Mediator complex subunit 9</fullName>
    </alternativeName>
</protein>
<comment type="subunit">
    <text evidence="11">Component of the Mediator complex.</text>
</comment>
<keyword evidence="4 11" id="KW-0805">Transcription regulation</keyword>